<keyword evidence="2" id="KW-0560">Oxidoreductase</keyword>
<feature type="domain" description="Fe2OG dioxygenase" evidence="1">
    <location>
        <begin position="98"/>
        <end position="197"/>
    </location>
</feature>
<dbReference type="Pfam" id="PF13532">
    <property type="entry name" value="2OG-FeII_Oxy_2"/>
    <property type="match status" value="1"/>
</dbReference>
<dbReference type="GO" id="GO:0051213">
    <property type="term" value="F:dioxygenase activity"/>
    <property type="evidence" value="ECO:0007669"/>
    <property type="project" value="UniProtKB-KW"/>
</dbReference>
<dbReference type="Gene3D" id="2.60.120.590">
    <property type="entry name" value="Alpha-ketoglutarate-dependent dioxygenase AlkB-like"/>
    <property type="match status" value="1"/>
</dbReference>
<protein>
    <submittedName>
        <fullName evidence="2">Alpha-ketoglutarate-dependent dioxygenase AlkB family protein</fullName>
    </submittedName>
</protein>
<dbReference type="SUPFAM" id="SSF51197">
    <property type="entry name" value="Clavaminate synthase-like"/>
    <property type="match status" value="1"/>
</dbReference>
<dbReference type="Proteomes" id="UP001597476">
    <property type="component" value="Unassembled WGS sequence"/>
</dbReference>
<keyword evidence="3" id="KW-1185">Reference proteome</keyword>
<proteinExistence type="predicted"/>
<keyword evidence="2" id="KW-0223">Dioxygenase</keyword>
<sequence length="199" mass="23491">MNNSKTIYDLPDAEISLFNSFFSKEESDSLYISLAENINWQQDQIKFFGKIYDVPRLTALYGNTHKTYKYSGILMQPHPWNEDLLFIKKRIEKEAKVEFSTCLLNYYRTGNDSNSWHQDNEKELGRNPIIASVSFGETRPFQLKHIERNDLKRVDIPLSHGSMLLMKDSTQHFWKHRIPKTKKDIGSRINLTFRIIKNE</sequence>
<evidence type="ECO:0000259" key="1">
    <source>
        <dbReference type="PROSITE" id="PS51471"/>
    </source>
</evidence>
<organism evidence="2 3">
    <name type="scientific">Hyunsoonleella rubra</name>
    <dbReference type="NCBI Taxonomy" id="1737062"/>
    <lineage>
        <taxon>Bacteria</taxon>
        <taxon>Pseudomonadati</taxon>
        <taxon>Bacteroidota</taxon>
        <taxon>Flavobacteriia</taxon>
        <taxon>Flavobacteriales</taxon>
        <taxon>Flavobacteriaceae</taxon>
    </lineage>
</organism>
<dbReference type="EMBL" id="JBHULY010000034">
    <property type="protein sequence ID" value="MFD2727338.1"/>
    <property type="molecule type" value="Genomic_DNA"/>
</dbReference>
<reference evidence="3" key="1">
    <citation type="journal article" date="2019" name="Int. J. Syst. Evol. Microbiol.">
        <title>The Global Catalogue of Microorganisms (GCM) 10K type strain sequencing project: providing services to taxonomists for standard genome sequencing and annotation.</title>
        <authorList>
            <consortium name="The Broad Institute Genomics Platform"/>
            <consortium name="The Broad Institute Genome Sequencing Center for Infectious Disease"/>
            <person name="Wu L."/>
            <person name="Ma J."/>
        </authorList>
    </citation>
    <scope>NUCLEOTIDE SEQUENCE [LARGE SCALE GENOMIC DNA]</scope>
    <source>
        <strain evidence="3">KCTC 42398</strain>
    </source>
</reference>
<dbReference type="RefSeq" id="WP_380293095.1">
    <property type="nucleotide sequence ID" value="NZ_JBHULY010000034.1"/>
</dbReference>
<comment type="caution">
    <text evidence="2">The sequence shown here is derived from an EMBL/GenBank/DDBJ whole genome shotgun (WGS) entry which is preliminary data.</text>
</comment>
<evidence type="ECO:0000313" key="3">
    <source>
        <dbReference type="Proteomes" id="UP001597476"/>
    </source>
</evidence>
<dbReference type="InterPro" id="IPR032854">
    <property type="entry name" value="ALKBH3"/>
</dbReference>
<dbReference type="InterPro" id="IPR027450">
    <property type="entry name" value="AlkB-like"/>
</dbReference>
<accession>A0ABW5TFL1</accession>
<name>A0ABW5TFL1_9FLAO</name>
<dbReference type="InterPro" id="IPR005123">
    <property type="entry name" value="Oxoglu/Fe-dep_dioxygenase_dom"/>
</dbReference>
<gene>
    <name evidence="2" type="ORF">ACFSR8_14035</name>
</gene>
<dbReference type="PANTHER" id="PTHR31212">
    <property type="entry name" value="ALPHA-KETOGLUTARATE-DEPENDENT DIOXYGENASE ALKB HOMOLOG 3"/>
    <property type="match status" value="1"/>
</dbReference>
<evidence type="ECO:0000313" key="2">
    <source>
        <dbReference type="EMBL" id="MFD2727338.1"/>
    </source>
</evidence>
<dbReference type="InterPro" id="IPR037151">
    <property type="entry name" value="AlkB-like_sf"/>
</dbReference>
<dbReference type="PROSITE" id="PS51471">
    <property type="entry name" value="FE2OG_OXY"/>
    <property type="match status" value="1"/>
</dbReference>
<dbReference type="PANTHER" id="PTHR31212:SF4">
    <property type="entry name" value="ALPHA-KETOGLUTARATE-DEPENDENT DIOXYGENASE ALKB HOMOLOG 3"/>
    <property type="match status" value="1"/>
</dbReference>